<sequence length="532" mass="58816">MIMHENSVRTLRSIAFVAAAALLVVACQSDAPDDEGGAAADEETTVVVAISDDLSTVDPQGGTGIIDRNVLQNVTDGIIRRNGETGELIPHIATEWELSDDELVWSITLRDDVTFHNGDHFTAEDLKASIDRMNHPNLGGTLGENFFVVEETRIIDDYHVELHLSEPAPLLMLFAERLLLAPKSWIEDIGYEVYSSREPAPGLGAYRLVEWDRGNEIVFEAFDDYFLGRPQIDRVIFRVIPDEAARVAALRAGEVDVVDQLSPVQVDQVEGDEALKVVPSLSMARVRVSIDQRKPPFDILELRQAINYAIDVDTIIDELLPGAVRTPAGLVPQELGFNPDLEPYEYDPDRARELLAEAGFPDGIGPVEFSVYPSYSQSEEAAQAIQSYLAEVGIQTEIRVYEAADFVTRKQEKHDNPAGLGPLMLDGHSGGNTFHGYHFYQNVVNCVQGSVTHAGYGCHDDIDALHDEAVATWAKNPERTIEVLQEAEVLLQQHAWAGFLYQVPALYAMAADLDWQPSPAEQSQLRFASWAN</sequence>
<comment type="similarity">
    <text evidence="1">Belongs to the bacterial solute-binding protein 5 family.</text>
</comment>
<keyword evidence="2" id="KW-0813">Transport</keyword>
<dbReference type="Gene3D" id="3.40.190.10">
    <property type="entry name" value="Periplasmic binding protein-like II"/>
    <property type="match status" value="1"/>
</dbReference>
<feature type="domain" description="Solute-binding protein family 5" evidence="5">
    <location>
        <begin position="87"/>
        <end position="423"/>
    </location>
</feature>
<evidence type="ECO:0000256" key="3">
    <source>
        <dbReference type="ARBA" id="ARBA00022729"/>
    </source>
</evidence>
<dbReference type="Pfam" id="PF00496">
    <property type="entry name" value="SBP_bac_5"/>
    <property type="match status" value="1"/>
</dbReference>
<dbReference type="GO" id="GO:0043190">
    <property type="term" value="C:ATP-binding cassette (ABC) transporter complex"/>
    <property type="evidence" value="ECO:0007669"/>
    <property type="project" value="InterPro"/>
</dbReference>
<reference evidence="6 7" key="1">
    <citation type="submission" date="2019-02" db="EMBL/GenBank/DDBJ databases">
        <title>Draft genome sequences of novel Actinobacteria.</title>
        <authorList>
            <person name="Sahin N."/>
            <person name="Ay H."/>
            <person name="Saygin H."/>
        </authorList>
    </citation>
    <scope>NUCLEOTIDE SEQUENCE [LARGE SCALE GENOMIC DNA]</scope>
    <source>
        <strain evidence="6 7">KC603</strain>
    </source>
</reference>
<comment type="caution">
    <text evidence="6">The sequence shown here is derived from an EMBL/GenBank/DDBJ whole genome shotgun (WGS) entry which is preliminary data.</text>
</comment>
<protein>
    <submittedName>
        <fullName evidence="6">ABC transporter substrate-binding protein</fullName>
    </submittedName>
</protein>
<dbReference type="GO" id="GO:1904680">
    <property type="term" value="F:peptide transmembrane transporter activity"/>
    <property type="evidence" value="ECO:0007669"/>
    <property type="project" value="TreeGrafter"/>
</dbReference>
<feature type="chain" id="PRO_5020513456" evidence="4">
    <location>
        <begin position="32"/>
        <end position="532"/>
    </location>
</feature>
<accession>A0A4R4RRX5</accession>
<keyword evidence="3 4" id="KW-0732">Signal</keyword>
<dbReference type="CDD" id="cd00995">
    <property type="entry name" value="PBP2_NikA_DppA_OppA_like"/>
    <property type="match status" value="1"/>
</dbReference>
<dbReference type="Proteomes" id="UP000295621">
    <property type="component" value="Unassembled WGS sequence"/>
</dbReference>
<proteinExistence type="inferred from homology"/>
<evidence type="ECO:0000256" key="1">
    <source>
        <dbReference type="ARBA" id="ARBA00005695"/>
    </source>
</evidence>
<name>A0A4R4RRX5_9ACTN</name>
<dbReference type="AlphaFoldDB" id="A0A4R4RRX5"/>
<dbReference type="InterPro" id="IPR039424">
    <property type="entry name" value="SBP_5"/>
</dbReference>
<evidence type="ECO:0000313" key="7">
    <source>
        <dbReference type="Proteomes" id="UP000295621"/>
    </source>
</evidence>
<dbReference type="SUPFAM" id="SSF53850">
    <property type="entry name" value="Periplasmic binding protein-like II"/>
    <property type="match status" value="1"/>
</dbReference>
<dbReference type="PANTHER" id="PTHR30290:SF9">
    <property type="entry name" value="OLIGOPEPTIDE-BINDING PROTEIN APPA"/>
    <property type="match status" value="1"/>
</dbReference>
<dbReference type="PANTHER" id="PTHR30290">
    <property type="entry name" value="PERIPLASMIC BINDING COMPONENT OF ABC TRANSPORTER"/>
    <property type="match status" value="1"/>
</dbReference>
<dbReference type="GO" id="GO:0042597">
    <property type="term" value="C:periplasmic space"/>
    <property type="evidence" value="ECO:0007669"/>
    <property type="project" value="UniProtKB-ARBA"/>
</dbReference>
<organism evidence="6 7">
    <name type="scientific">Jiangella ureilytica</name>
    <dbReference type="NCBI Taxonomy" id="2530374"/>
    <lineage>
        <taxon>Bacteria</taxon>
        <taxon>Bacillati</taxon>
        <taxon>Actinomycetota</taxon>
        <taxon>Actinomycetes</taxon>
        <taxon>Jiangellales</taxon>
        <taxon>Jiangellaceae</taxon>
        <taxon>Jiangella</taxon>
    </lineage>
</organism>
<dbReference type="OrthoDB" id="5243526at2"/>
<keyword evidence="7" id="KW-1185">Reference proteome</keyword>
<dbReference type="Gene3D" id="3.10.105.10">
    <property type="entry name" value="Dipeptide-binding Protein, Domain 3"/>
    <property type="match status" value="1"/>
</dbReference>
<dbReference type="InterPro" id="IPR030678">
    <property type="entry name" value="Peptide/Ni-bd"/>
</dbReference>
<dbReference type="GO" id="GO:0015833">
    <property type="term" value="P:peptide transport"/>
    <property type="evidence" value="ECO:0007669"/>
    <property type="project" value="TreeGrafter"/>
</dbReference>
<dbReference type="EMBL" id="SMKL01000013">
    <property type="protein sequence ID" value="TDC52751.1"/>
    <property type="molecule type" value="Genomic_DNA"/>
</dbReference>
<dbReference type="PIRSF" id="PIRSF002741">
    <property type="entry name" value="MppA"/>
    <property type="match status" value="1"/>
</dbReference>
<evidence type="ECO:0000313" key="6">
    <source>
        <dbReference type="EMBL" id="TDC52751.1"/>
    </source>
</evidence>
<evidence type="ECO:0000259" key="5">
    <source>
        <dbReference type="Pfam" id="PF00496"/>
    </source>
</evidence>
<evidence type="ECO:0000256" key="2">
    <source>
        <dbReference type="ARBA" id="ARBA00022448"/>
    </source>
</evidence>
<gene>
    <name evidence="6" type="ORF">E1212_07820</name>
</gene>
<feature type="signal peptide" evidence="4">
    <location>
        <begin position="1"/>
        <end position="31"/>
    </location>
</feature>
<evidence type="ECO:0000256" key="4">
    <source>
        <dbReference type="SAM" id="SignalP"/>
    </source>
</evidence>
<dbReference type="InterPro" id="IPR000914">
    <property type="entry name" value="SBP_5_dom"/>
</dbReference>